<sequence>MTGILTKENRKRGGKSMQLISKSDYSSQLQRAINRMKADYEEAISLPISDIFMEICFRALTSPGGSVLLAGQSGIGSRAAIEIMSQMHQMKLCNLRVSSSYSLRQFNQDLRDAIQMACVDGEQVLLVIEDYQLLDESFLQHINSLIASGNVPGLYNSQQEVDSLLSRLRDSAMEEGFGGGGSTTGNLHDYFAFKIQQNVHVAMIMNTGHQKFASRILSNPSLYKRCNIVCKLLYRLIHLEFTKIVNFHYTWVTMFSDSGLLIWQPNLSPETLKQIAELSLIQKKDDSDKNSQPPANWLLQSFVQLFQLAPSESQSPERFSIFVENFHQLLSAKRATIERRVNSLRGGVTKLTETRTAVAKLQKRAAKKSKQLAEKQAEADAALAEITKSMTSANEQKADMEGLKSATEAENLKIEEQKKLIDQQLSELKAREAVGSIKSESLSEVRSLRAPPEAIRDILQAVLLFMGILDVSWEAMRKFLAKSGVKEVLLFKKFLKIYF</sequence>
<evidence type="ECO:0000313" key="1">
    <source>
        <dbReference type="EMBL" id="CAK5049322.1"/>
    </source>
</evidence>
<name>A0ACB0YJE6_MELEN</name>
<protein>
    <submittedName>
        <fullName evidence="1">Uncharacterized protein</fullName>
    </submittedName>
</protein>
<reference evidence="1" key="1">
    <citation type="submission" date="2023-11" db="EMBL/GenBank/DDBJ databases">
        <authorList>
            <person name="Poullet M."/>
        </authorList>
    </citation>
    <scope>NUCLEOTIDE SEQUENCE</scope>
    <source>
        <strain evidence="1">E1834</strain>
    </source>
</reference>
<organism evidence="1 2">
    <name type="scientific">Meloidogyne enterolobii</name>
    <name type="common">Root-knot nematode worm</name>
    <name type="synonym">Meloidogyne mayaguensis</name>
    <dbReference type="NCBI Taxonomy" id="390850"/>
    <lineage>
        <taxon>Eukaryota</taxon>
        <taxon>Metazoa</taxon>
        <taxon>Ecdysozoa</taxon>
        <taxon>Nematoda</taxon>
        <taxon>Chromadorea</taxon>
        <taxon>Rhabditida</taxon>
        <taxon>Tylenchina</taxon>
        <taxon>Tylenchomorpha</taxon>
        <taxon>Tylenchoidea</taxon>
        <taxon>Meloidogynidae</taxon>
        <taxon>Meloidogyninae</taxon>
        <taxon>Meloidogyne</taxon>
    </lineage>
</organism>
<accession>A0ACB0YJE6</accession>
<dbReference type="EMBL" id="CAVMJV010000013">
    <property type="protein sequence ID" value="CAK5049322.1"/>
    <property type="molecule type" value="Genomic_DNA"/>
</dbReference>
<dbReference type="Proteomes" id="UP001497535">
    <property type="component" value="Unassembled WGS sequence"/>
</dbReference>
<comment type="caution">
    <text evidence="1">The sequence shown here is derived from an EMBL/GenBank/DDBJ whole genome shotgun (WGS) entry which is preliminary data.</text>
</comment>
<keyword evidence="2" id="KW-1185">Reference proteome</keyword>
<proteinExistence type="predicted"/>
<evidence type="ECO:0000313" key="2">
    <source>
        <dbReference type="Proteomes" id="UP001497535"/>
    </source>
</evidence>
<gene>
    <name evidence="1" type="ORF">MENTE1834_LOCUS13021</name>
</gene>